<feature type="region of interest" description="Disordered" evidence="5">
    <location>
        <begin position="204"/>
        <end position="411"/>
    </location>
</feature>
<dbReference type="RefSeq" id="XP_064852848.1">
    <property type="nucleotide sequence ID" value="XM_064996776.1"/>
</dbReference>
<keyword evidence="2" id="KW-0813">Transport</keyword>
<feature type="domain" description="Exocyst complex component Sec3 PIP2-binding N-terminal" evidence="6">
    <location>
        <begin position="59"/>
        <end position="145"/>
    </location>
</feature>
<dbReference type="Pfam" id="PF09763">
    <property type="entry name" value="Sec3_CC"/>
    <property type="match status" value="1"/>
</dbReference>
<feature type="compositionally biased region" description="Low complexity" evidence="5">
    <location>
        <begin position="204"/>
        <end position="221"/>
    </location>
</feature>
<feature type="region of interest" description="Disordered" evidence="5">
    <location>
        <begin position="497"/>
        <end position="618"/>
    </location>
</feature>
<organism evidence="7 8">
    <name type="scientific">Saccharomycopsis crataegensis</name>
    <dbReference type="NCBI Taxonomy" id="43959"/>
    <lineage>
        <taxon>Eukaryota</taxon>
        <taxon>Fungi</taxon>
        <taxon>Dikarya</taxon>
        <taxon>Ascomycota</taxon>
        <taxon>Saccharomycotina</taxon>
        <taxon>Saccharomycetes</taxon>
        <taxon>Saccharomycopsidaceae</taxon>
        <taxon>Saccharomycopsis</taxon>
    </lineage>
</organism>
<dbReference type="InterPro" id="IPR028258">
    <property type="entry name" value="Sec3-PIP2_bind"/>
</dbReference>
<sequence>MSGVNLAQQYEQDKQKLVRFCFSKYEADGTLHESYITHVRIIEDSHYPSTKPPPNASHTHKKTRILSLAVKRSGTVRLHKGRENPNGTFQIGRTWSLDELSEIQIVNGTDCGLIVTLGKPYYWETNTAKERTVFIKSICNIFHKFTRGGLPVLVNFDKNAFSDIIKLGNNGRPATLRYTNDTPTFDSHGPAFGNMATNARTSVANSNYSSSNNKNSMISNNGVASPMTPINPQNGLPSPISVRDNSYITLGGANGGNNQTNVNTPKNDNHNDNKSALPHGQKNYASPETMKNNPPALTTKKSLASLQKMKLHEQQQQQQKQQQQQQQKQTIAPSKSMGNLSNKPSLSKINTNNNSTSHFGAPKSAKAYDVDSTKNPPPLAFKSPSLMNLSDSKSRNTSQSLSFKSSSPQVNTFAENSRSALKNDILNGSSEGIDRGFLKNELNSVDNNGIDAAIDQSKNMLSPGKIFDSPTHSSFSETNSNSLTVKSNRSSILDVEFKSTSPRNSIHRKNTDREDNDDSTVVMNEIYKQRSLNKKPSMKLKKSSSNLYSEVRASSDISSMPPPPTIIRTTTSDSDFAKNVPAGKYYNDDDDDDDDDDDLENSGNDLDNNRSNNKDVGDIENYGIYDDNIIEDKRAAADNKRISMSRRDDSTPLEELFEEIEWDSRDDSKKVTQKLMRTLLKTEYESINSLINISANFSAIDQFIDESISQCEKLDPMLTFFQVELDGFSEEISFIENQSSGLQVTTANKKILWNELKDILSNVSLSSEELRVLTTYQISRNENNIITIEKVLRGLYSALKTIRGAGGAKSKSADLIENDLGNMRALTERNRVYEQYSQGFLTGVQNSLSKEFGSVFNEIDNISNQAFGRTNASIDTQWIIKTLNNHFSSLLIYAGFVLYAKEISSDKFFTITDVYQKYSRRSFYQFIENALSFHTRSLKECLGDHKYNFSFDYRDTKSNLTINPNERATARNVIKIFDSKLCATVFDTTYGILKLLQDLIAQQQNFIADFFHYSSLNEMSLDDYLKVFENPKDRVTSFLEKKDTYRIMNKQNHDAGYGDDTEESKSTLLIENIFSPEIKMIIKHMINFSSENCQISPAIVLSLEHNIQQMAKSNNDFVIASYLKKVSNRFKNSWFSYNQAQTKIFVNNLNSSLLMDKQIGLLFVIKSYVQIVKFLESSLTLTNLPEELIEDSSVRSILNMTYNDYNNYIIKSFESTYKSIMNSSPNMKNRRITRSSVPPKMKKGQGEEINVNKSVNLIVNSNYLISSFEPLNLEIFNDFRTDLLDNTYKECVIFYIDSLLQSSLSKLTEFIDGIESLLKNPSRNISVDPTKNNAYSKESFHQLISFYNKSEVFQGIQINYKKVENDFAYFNKSNSTEDEELLFLDINEREIEYVQNKLITKIWQQVETEYILIYKRLEGIINKYYRDVDAEVNRNNLIQMFKNVKKSNSISY</sequence>
<feature type="compositionally biased region" description="Polar residues" evidence="5">
    <location>
        <begin position="330"/>
        <end position="358"/>
    </location>
</feature>
<feature type="compositionally biased region" description="Low complexity" evidence="5">
    <location>
        <begin position="398"/>
        <end position="407"/>
    </location>
</feature>
<evidence type="ECO:0000256" key="1">
    <source>
        <dbReference type="ARBA" id="ARBA00006518"/>
    </source>
</evidence>
<dbReference type="CDD" id="cd13315">
    <property type="entry name" value="PH_Sec3"/>
    <property type="match status" value="1"/>
</dbReference>
<name>A0AAV5QMK8_9ASCO</name>
<evidence type="ECO:0000256" key="5">
    <source>
        <dbReference type="SAM" id="MobiDB-lite"/>
    </source>
</evidence>
<proteinExistence type="inferred from homology"/>
<evidence type="ECO:0000259" key="6">
    <source>
        <dbReference type="SMART" id="SM01313"/>
    </source>
</evidence>
<feature type="compositionally biased region" description="Low complexity" evidence="5">
    <location>
        <begin position="314"/>
        <end position="329"/>
    </location>
</feature>
<dbReference type="PANTHER" id="PTHR16092:SF14">
    <property type="entry name" value="EXOCYST COMPLEX COMPONENT 1 ISOFORM X1"/>
    <property type="match status" value="1"/>
</dbReference>
<evidence type="ECO:0000256" key="4">
    <source>
        <dbReference type="ARBA" id="ARBA00023054"/>
    </source>
</evidence>
<feature type="compositionally biased region" description="Basic residues" evidence="5">
    <location>
        <begin position="531"/>
        <end position="542"/>
    </location>
</feature>
<evidence type="ECO:0000313" key="7">
    <source>
        <dbReference type="EMBL" id="GMM35852.1"/>
    </source>
</evidence>
<feature type="compositionally biased region" description="Polar residues" evidence="5">
    <location>
        <begin position="385"/>
        <end position="397"/>
    </location>
</feature>
<dbReference type="Proteomes" id="UP001360560">
    <property type="component" value="Unassembled WGS sequence"/>
</dbReference>
<dbReference type="GO" id="GO:0006893">
    <property type="term" value="P:Golgi to plasma membrane transport"/>
    <property type="evidence" value="ECO:0007669"/>
    <property type="project" value="TreeGrafter"/>
</dbReference>
<keyword evidence="3" id="KW-0268">Exocytosis</keyword>
<dbReference type="GO" id="GO:0005886">
    <property type="term" value="C:plasma membrane"/>
    <property type="evidence" value="ECO:0007669"/>
    <property type="project" value="TreeGrafter"/>
</dbReference>
<dbReference type="Gene3D" id="2.30.29.90">
    <property type="match status" value="1"/>
</dbReference>
<dbReference type="EMBL" id="BTFZ01000011">
    <property type="protein sequence ID" value="GMM35852.1"/>
    <property type="molecule type" value="Genomic_DNA"/>
</dbReference>
<dbReference type="GO" id="GO:0000145">
    <property type="term" value="C:exocyst"/>
    <property type="evidence" value="ECO:0007669"/>
    <property type="project" value="InterPro"/>
</dbReference>
<dbReference type="GeneID" id="90073827"/>
<dbReference type="GO" id="GO:0005546">
    <property type="term" value="F:phosphatidylinositol-4,5-bisphosphate binding"/>
    <property type="evidence" value="ECO:0007669"/>
    <property type="project" value="TreeGrafter"/>
</dbReference>
<dbReference type="InterPro" id="IPR019160">
    <property type="entry name" value="Sec3_CC"/>
</dbReference>
<feature type="compositionally biased region" description="Polar residues" evidence="5">
    <location>
        <begin position="256"/>
        <end position="266"/>
    </location>
</feature>
<evidence type="ECO:0000256" key="2">
    <source>
        <dbReference type="ARBA" id="ARBA00022448"/>
    </source>
</evidence>
<evidence type="ECO:0000313" key="8">
    <source>
        <dbReference type="Proteomes" id="UP001360560"/>
    </source>
</evidence>
<accession>A0AAV5QMK8</accession>
<dbReference type="Pfam" id="PF20654">
    <property type="entry name" value="Sec3_C-term"/>
    <property type="match status" value="1"/>
</dbReference>
<keyword evidence="8" id="KW-1185">Reference proteome</keyword>
<reference evidence="7 8" key="1">
    <citation type="journal article" date="2023" name="Elife">
        <title>Identification of key yeast species and microbe-microbe interactions impacting larval growth of Drosophila in the wild.</title>
        <authorList>
            <person name="Mure A."/>
            <person name="Sugiura Y."/>
            <person name="Maeda R."/>
            <person name="Honda K."/>
            <person name="Sakurai N."/>
            <person name="Takahashi Y."/>
            <person name="Watada M."/>
            <person name="Katoh T."/>
            <person name="Gotoh A."/>
            <person name="Gotoh Y."/>
            <person name="Taniguchi I."/>
            <person name="Nakamura K."/>
            <person name="Hayashi T."/>
            <person name="Katayama T."/>
            <person name="Uemura T."/>
            <person name="Hattori Y."/>
        </authorList>
    </citation>
    <scope>NUCLEOTIDE SEQUENCE [LARGE SCALE GENOMIC DNA]</scope>
    <source>
        <strain evidence="7 8">SC-9</strain>
    </source>
</reference>
<feature type="region of interest" description="Disordered" evidence="5">
    <location>
        <begin position="1224"/>
        <end position="1245"/>
    </location>
</feature>
<dbReference type="PANTHER" id="PTHR16092">
    <property type="entry name" value="SEC3/SYNTAXIN-RELATED"/>
    <property type="match status" value="1"/>
</dbReference>
<dbReference type="InterPro" id="IPR048628">
    <property type="entry name" value="Sec3_C"/>
</dbReference>
<protein>
    <submittedName>
        <fullName evidence="7">GTP-Rho binding exocyst subunit</fullName>
    </submittedName>
</protein>
<evidence type="ECO:0000256" key="3">
    <source>
        <dbReference type="ARBA" id="ARBA00022483"/>
    </source>
</evidence>
<dbReference type="SMART" id="SM01313">
    <property type="entry name" value="Sec3-PIP2_bind"/>
    <property type="match status" value="1"/>
</dbReference>
<comment type="caution">
    <text evidence="7">The sequence shown here is derived from an EMBL/GenBank/DDBJ whole genome shotgun (WGS) entry which is preliminary data.</text>
</comment>
<comment type="similarity">
    <text evidence="1">Belongs to the SEC3 family.</text>
</comment>
<dbReference type="GO" id="GO:0006887">
    <property type="term" value="P:exocytosis"/>
    <property type="evidence" value="ECO:0007669"/>
    <property type="project" value="UniProtKB-KW"/>
</dbReference>
<gene>
    <name evidence="7" type="ORF">DASC09_031770</name>
</gene>
<keyword evidence="4" id="KW-0175">Coiled coil</keyword>
<feature type="compositionally biased region" description="Acidic residues" evidence="5">
    <location>
        <begin position="588"/>
        <end position="600"/>
    </location>
</feature>
<feature type="compositionally biased region" description="Polar residues" evidence="5">
    <location>
        <begin position="283"/>
        <end position="305"/>
    </location>
</feature>
<dbReference type="Pfam" id="PF15277">
    <property type="entry name" value="Sec3-PIP2_bind"/>
    <property type="match status" value="1"/>
</dbReference>